<evidence type="ECO:0000256" key="3">
    <source>
        <dbReference type="ARBA" id="ARBA00022729"/>
    </source>
</evidence>
<proteinExistence type="inferred from homology"/>
<comment type="similarity">
    <text evidence="1">Belongs to the glycerophosphoryl diester phosphodiesterase family.</text>
</comment>
<accession>A0ABR2WH30</accession>
<dbReference type="Proteomes" id="UP001479436">
    <property type="component" value="Unassembled WGS sequence"/>
</dbReference>
<evidence type="ECO:0000256" key="6">
    <source>
        <dbReference type="ARBA" id="ARBA00047512"/>
    </source>
</evidence>
<comment type="catalytic activity">
    <reaction evidence="6">
        <text>a sn-glycero-3-phosphodiester + H2O = an alcohol + sn-glycerol 3-phosphate + H(+)</text>
        <dbReference type="Rhea" id="RHEA:12969"/>
        <dbReference type="ChEBI" id="CHEBI:15377"/>
        <dbReference type="ChEBI" id="CHEBI:15378"/>
        <dbReference type="ChEBI" id="CHEBI:30879"/>
        <dbReference type="ChEBI" id="CHEBI:57597"/>
        <dbReference type="ChEBI" id="CHEBI:83408"/>
        <dbReference type="EC" id="3.1.4.46"/>
    </reaction>
</comment>
<dbReference type="PANTHER" id="PTHR43620">
    <property type="entry name" value="GLYCEROPHOSPHORYL DIESTER PHOSPHODIESTERASE"/>
    <property type="match status" value="1"/>
</dbReference>
<comment type="caution">
    <text evidence="9">The sequence shown here is derived from an EMBL/GenBank/DDBJ whole genome shotgun (WGS) entry which is preliminary data.</text>
</comment>
<sequence length="399" mass="45179">MLLKASIVGLVSIPAFLLVTAAAPAQRYHHKKWNTLDGKPSLIFGHRGDKAIMPEHTLGSYHLAAIEGADYVEPDLAITKDGHLICNHDLHLSATTDVAERPEFANRQRNLTDILDDVLVTIPNNWFIEDFTLAELKTLRVKQAKVGVRPLYFDQTFEMPTFEEYLTLVQDLSVRLNRPIGIVPELKHAAHSNKLHSDKPHYFENLVLDTLERFGYPRHSSQIKNATHITINGKPPIPRGNVMLQNFEVESARYLGKNSDHDVLMLVLANAWALTPKGLDDIATFATHVGPWKEFFISDAESAYKFKNIKLDSKQIRKLGGFIPPHRLVKEIHKRKLRAIGFTFYDKHEPSQLGCAKKCIVGTRTEELGYFFKQGIDGLFVEGVSNAIQIRNQFFNIKV</sequence>
<dbReference type="InterPro" id="IPR017946">
    <property type="entry name" value="PLC-like_Pdiesterase_TIM-brl"/>
</dbReference>
<dbReference type="EC" id="3.1.4.46" evidence="2"/>
<dbReference type="InterPro" id="IPR030395">
    <property type="entry name" value="GP_PDE_dom"/>
</dbReference>
<reference evidence="9 10" key="1">
    <citation type="submission" date="2023-04" db="EMBL/GenBank/DDBJ databases">
        <title>Genome of Basidiobolus ranarum AG-B5.</title>
        <authorList>
            <person name="Stajich J.E."/>
            <person name="Carter-House D."/>
            <person name="Gryganskyi A."/>
        </authorList>
    </citation>
    <scope>NUCLEOTIDE SEQUENCE [LARGE SCALE GENOMIC DNA]</scope>
    <source>
        <strain evidence="9 10">AG-B5</strain>
    </source>
</reference>
<evidence type="ECO:0000259" key="8">
    <source>
        <dbReference type="PROSITE" id="PS51704"/>
    </source>
</evidence>
<evidence type="ECO:0000313" key="10">
    <source>
        <dbReference type="Proteomes" id="UP001479436"/>
    </source>
</evidence>
<dbReference type="PANTHER" id="PTHR43620:SF7">
    <property type="entry name" value="GLYCEROPHOSPHODIESTER PHOSPHODIESTERASE GDPD5-RELATED"/>
    <property type="match status" value="1"/>
</dbReference>
<feature type="signal peptide" evidence="7">
    <location>
        <begin position="1"/>
        <end position="22"/>
    </location>
</feature>
<dbReference type="Gene3D" id="3.20.20.190">
    <property type="entry name" value="Phosphatidylinositol (PI) phosphodiesterase"/>
    <property type="match status" value="1"/>
</dbReference>
<dbReference type="SUPFAM" id="SSF51695">
    <property type="entry name" value="PLC-like phosphodiesterases"/>
    <property type="match status" value="1"/>
</dbReference>
<evidence type="ECO:0000313" key="9">
    <source>
        <dbReference type="EMBL" id="KAK9760832.1"/>
    </source>
</evidence>
<feature type="chain" id="PRO_5046853545" description="glycerophosphodiester phosphodiesterase" evidence="7">
    <location>
        <begin position="23"/>
        <end position="399"/>
    </location>
</feature>
<dbReference type="Pfam" id="PF03009">
    <property type="entry name" value="GDPD"/>
    <property type="match status" value="1"/>
</dbReference>
<evidence type="ECO:0000256" key="2">
    <source>
        <dbReference type="ARBA" id="ARBA00012247"/>
    </source>
</evidence>
<dbReference type="EMBL" id="JASJQH010001759">
    <property type="protein sequence ID" value="KAK9760832.1"/>
    <property type="molecule type" value="Genomic_DNA"/>
</dbReference>
<keyword evidence="10" id="KW-1185">Reference proteome</keyword>
<evidence type="ECO:0000256" key="5">
    <source>
        <dbReference type="ARBA" id="ARBA00022801"/>
    </source>
</evidence>
<keyword evidence="5" id="KW-0378">Hydrolase</keyword>
<organism evidence="9 10">
    <name type="scientific">Basidiobolus ranarum</name>
    <dbReference type="NCBI Taxonomy" id="34480"/>
    <lineage>
        <taxon>Eukaryota</taxon>
        <taxon>Fungi</taxon>
        <taxon>Fungi incertae sedis</taxon>
        <taxon>Zoopagomycota</taxon>
        <taxon>Entomophthoromycotina</taxon>
        <taxon>Basidiobolomycetes</taxon>
        <taxon>Basidiobolales</taxon>
        <taxon>Basidiobolaceae</taxon>
        <taxon>Basidiobolus</taxon>
    </lineage>
</organism>
<gene>
    <name evidence="9" type="ORF">K7432_014740</name>
</gene>
<keyword evidence="3 7" id="KW-0732">Signal</keyword>
<keyword evidence="4" id="KW-0319">Glycerol metabolism</keyword>
<name>A0ABR2WH30_9FUNG</name>
<evidence type="ECO:0000256" key="1">
    <source>
        <dbReference type="ARBA" id="ARBA00007277"/>
    </source>
</evidence>
<feature type="domain" description="GP-PDE" evidence="8">
    <location>
        <begin position="41"/>
        <end position="391"/>
    </location>
</feature>
<dbReference type="PROSITE" id="PS51704">
    <property type="entry name" value="GP_PDE"/>
    <property type="match status" value="1"/>
</dbReference>
<evidence type="ECO:0000256" key="7">
    <source>
        <dbReference type="SAM" id="SignalP"/>
    </source>
</evidence>
<evidence type="ECO:0000256" key="4">
    <source>
        <dbReference type="ARBA" id="ARBA00022798"/>
    </source>
</evidence>
<protein>
    <recommendedName>
        <fullName evidence="2">glycerophosphodiester phosphodiesterase</fullName>
        <ecNumber evidence="2">3.1.4.46</ecNumber>
    </recommendedName>
</protein>